<dbReference type="Proteomes" id="UP000886860">
    <property type="component" value="Unassembled WGS sequence"/>
</dbReference>
<accession>A0A9D1GIT0</accession>
<comment type="caution">
    <text evidence="1">The sequence shown here is derived from an EMBL/GenBank/DDBJ whole genome shotgun (WGS) entry which is preliminary data.</text>
</comment>
<evidence type="ECO:0000313" key="2">
    <source>
        <dbReference type="Proteomes" id="UP000886860"/>
    </source>
</evidence>
<dbReference type="SUPFAM" id="SSF69360">
    <property type="entry name" value="Cell wall binding repeat"/>
    <property type="match status" value="1"/>
</dbReference>
<dbReference type="EMBL" id="DVKS01000098">
    <property type="protein sequence ID" value="HIT41616.1"/>
    <property type="molecule type" value="Genomic_DNA"/>
</dbReference>
<reference evidence="1" key="1">
    <citation type="submission" date="2020-10" db="EMBL/GenBank/DDBJ databases">
        <authorList>
            <person name="Gilroy R."/>
        </authorList>
    </citation>
    <scope>NUCLEOTIDE SEQUENCE</scope>
    <source>
        <strain evidence="1">CHK123-3438</strain>
    </source>
</reference>
<reference evidence="1" key="2">
    <citation type="journal article" date="2021" name="PeerJ">
        <title>Extensive microbial diversity within the chicken gut microbiome revealed by metagenomics and culture.</title>
        <authorList>
            <person name="Gilroy R."/>
            <person name="Ravi A."/>
            <person name="Getino M."/>
            <person name="Pursley I."/>
            <person name="Horton D.L."/>
            <person name="Alikhan N.F."/>
            <person name="Baker D."/>
            <person name="Gharbi K."/>
            <person name="Hall N."/>
            <person name="Watson M."/>
            <person name="Adriaenssens E.M."/>
            <person name="Foster-Nyarko E."/>
            <person name="Jarju S."/>
            <person name="Secka A."/>
            <person name="Antonio M."/>
            <person name="Oren A."/>
            <person name="Chaudhuri R.R."/>
            <person name="La Ragione R."/>
            <person name="Hildebrand F."/>
            <person name="Pallen M.J."/>
        </authorList>
    </citation>
    <scope>NUCLEOTIDE SEQUENCE</scope>
    <source>
        <strain evidence="1">CHK123-3438</strain>
    </source>
</reference>
<dbReference type="Gene3D" id="2.10.270.10">
    <property type="entry name" value="Cholin Binding"/>
    <property type="match status" value="1"/>
</dbReference>
<sequence length="211" mass="22949">MLTIFCVLHILFDTVLQNVYNQNQKEIIGWWYQNDDGSYPFNTWQWIDGNYDGIAESYFFDANGYCLMNTVTPDGYTVDLNGAWTIDGIVQTQVTADTSVSASQTASAAPIQEASPVSSAPFDGYTIVVNTNTLKYHTPYSLLPGYCGETGTLTGTLFLLGLGSSPGNRLSTTSLTLLPVSVSNQSFALSVNASIHILSASLSYFCSIKRV</sequence>
<proteinExistence type="predicted"/>
<protein>
    <submittedName>
        <fullName evidence="1">Uncharacterized protein</fullName>
    </submittedName>
</protein>
<name>A0A9D1GIT0_9FIRM</name>
<dbReference type="AlphaFoldDB" id="A0A9D1GIT0"/>
<gene>
    <name evidence="1" type="ORF">IAB60_05890</name>
</gene>
<organism evidence="1 2">
    <name type="scientific">Candidatus Caccovicinus merdipullorum</name>
    <dbReference type="NCBI Taxonomy" id="2840724"/>
    <lineage>
        <taxon>Bacteria</taxon>
        <taxon>Bacillati</taxon>
        <taxon>Bacillota</taxon>
        <taxon>Clostridia</taxon>
        <taxon>Eubacteriales</taxon>
        <taxon>Candidatus Caccovicinus</taxon>
    </lineage>
</organism>
<evidence type="ECO:0000313" key="1">
    <source>
        <dbReference type="EMBL" id="HIT41616.1"/>
    </source>
</evidence>